<organism evidence="4">
    <name type="scientific">Phallusia mammillata</name>
    <dbReference type="NCBI Taxonomy" id="59560"/>
    <lineage>
        <taxon>Eukaryota</taxon>
        <taxon>Metazoa</taxon>
        <taxon>Chordata</taxon>
        <taxon>Tunicata</taxon>
        <taxon>Ascidiacea</taxon>
        <taxon>Phlebobranchia</taxon>
        <taxon>Ascidiidae</taxon>
        <taxon>Phallusia</taxon>
    </lineage>
</organism>
<evidence type="ECO:0000256" key="3">
    <source>
        <dbReference type="SAM" id="Phobius"/>
    </source>
</evidence>
<reference evidence="4" key="1">
    <citation type="submission" date="2020-04" db="EMBL/GenBank/DDBJ databases">
        <authorList>
            <person name="Neveu A P."/>
        </authorList>
    </citation>
    <scope>NUCLEOTIDE SEQUENCE</scope>
    <source>
        <tissue evidence="4">Whole embryo</tissue>
    </source>
</reference>
<dbReference type="AlphaFoldDB" id="A0A6F9DNZ2"/>
<protein>
    <submittedName>
        <fullName evidence="4">Fibrocystin-L-like</fullName>
    </submittedName>
</protein>
<dbReference type="PANTHER" id="PTHR46769">
    <property type="entry name" value="POLYCYSTIC KIDNEY AND HEPATIC DISEASE 1 (AUTOSOMAL RECESSIVE)-LIKE 1"/>
    <property type="match status" value="1"/>
</dbReference>
<gene>
    <name evidence="4" type="primary">Pkhd1l1-002</name>
</gene>
<proteinExistence type="evidence at transcript level"/>
<feature type="transmembrane region" description="Helical" evidence="3">
    <location>
        <begin position="921"/>
        <end position="945"/>
    </location>
</feature>
<keyword evidence="3" id="KW-1133">Transmembrane helix</keyword>
<dbReference type="PANTHER" id="PTHR46769:SF2">
    <property type="entry name" value="FIBROCYSTIN-L ISOFORM 2 PRECURSOR-RELATED"/>
    <property type="match status" value="1"/>
</dbReference>
<feature type="region of interest" description="Disordered" evidence="2">
    <location>
        <begin position="1"/>
        <end position="28"/>
    </location>
</feature>
<feature type="region of interest" description="Disordered" evidence="2">
    <location>
        <begin position="897"/>
        <end position="917"/>
    </location>
</feature>
<dbReference type="EMBL" id="LR789049">
    <property type="protein sequence ID" value="CAB3264911.1"/>
    <property type="molecule type" value="mRNA"/>
</dbReference>
<keyword evidence="3" id="KW-0812">Transmembrane</keyword>
<keyword evidence="1" id="KW-0732">Signal</keyword>
<sequence>MDEINDGNLLNRLNSPSRKSPRTPTGGSTCVMLPLFQSGPNGAPFKPFQLNKNYPAIHGLLNISGLTAYSYKAHGTARDLVFFTNPSNEDAFHPTYLKAITLVDVEQESKVLLDRPSLGKVNPSDCVDMECDAKKKVLIKDLDGSFLGGVGAVIPEAEFGWDDPEEISRGLGDYRVPKTMVTATDGSRFDVSDIADHRGIIRSDDCVYNSAWQAYDCHGPNARDYAMLVVESLDEDTETRRLSPVALLGDKYMDLNNGPQDHGWCFGYTCQKRLSTFFMIVATGVHYDMFMTGYPPRNLRFHLLNVDESKTIRIALYVPRPERLDIYRDISHLLIQPQNAYYDTEGEFWGRRAPSADNPDGYKPAIDSTVNGANFMDPATRLLYVTLRGSEPIEIVTVPLVLITFQVQAVSIDDFFGKNIISNLATFLDVPLSKIRMVDIVRETQQSRRKRQIQTYEVTLEFGDEVQNDTNINTTVTLTAEQLNELTDRVLLEFQQGTIFRVVNATVIGMSTQTAATNTTDYTEDVIVHKVPSALSIQHSRTVEELTAFPEVLTVSLIDDAGDVVTTLGGQWMITVELDKTGSNADPLATLSGETTVAVSNGSAVFSDLTISHAGQGYILRFRVSQPADITIGEHTELVDVTQRVVQPVFTSGIGTLYNHGDDVLMTLQLRDSSGQLLQNIDHKGLTWHATVSLDDNAIYGSSAVTGSTTFTFDTSTGTVTTTGLKISNTRSYHKYNVLFRIHTTPEPAAYDMSLSAEPIQFHDSSTDNIHEGLAATQSVKLLIMGRPYTTTRMETFKVYMYNILTDVIIGGNNRVSDGGAYIGSLDVADTTDVNTEVTFDINARSNDDVLQAVEGLTTYINGSPNLTFDGNAIQFSESQCGLTVCVVTTTSTTSTTASTSTVSTTTTTAPSSGSESDSTWIIIGVAIGLSIVLAAGAIGLACYLKRYPRSKVAPCIGGSQASLGSKSLMDSIPTESPSGTPSSDGLYHRPRSGMTPVHV</sequence>
<dbReference type="InterPro" id="IPR052387">
    <property type="entry name" value="Fibrocystin"/>
</dbReference>
<feature type="region of interest" description="Disordered" evidence="2">
    <location>
        <begin position="968"/>
        <end position="1000"/>
    </location>
</feature>
<evidence type="ECO:0000313" key="4">
    <source>
        <dbReference type="EMBL" id="CAB3264911.1"/>
    </source>
</evidence>
<name>A0A6F9DNZ2_9ASCI</name>
<feature type="compositionally biased region" description="Polar residues" evidence="2">
    <location>
        <begin position="974"/>
        <end position="984"/>
    </location>
</feature>
<accession>A0A6F9DNZ2</accession>
<feature type="compositionally biased region" description="Polar residues" evidence="2">
    <location>
        <begin position="11"/>
        <end position="28"/>
    </location>
</feature>
<evidence type="ECO:0000256" key="2">
    <source>
        <dbReference type="SAM" id="MobiDB-lite"/>
    </source>
</evidence>
<keyword evidence="3" id="KW-0472">Membrane</keyword>
<evidence type="ECO:0000256" key="1">
    <source>
        <dbReference type="ARBA" id="ARBA00022729"/>
    </source>
</evidence>
<feature type="compositionally biased region" description="Low complexity" evidence="2">
    <location>
        <begin position="897"/>
        <end position="913"/>
    </location>
</feature>